<keyword evidence="7 13" id="KW-0472">Membrane</keyword>
<dbReference type="OrthoDB" id="238681at2759"/>
<reference evidence="15 16" key="1">
    <citation type="submission" date="2016-10" db="EMBL/GenBank/DDBJ databases">
        <title>The genome of Paramicrosporidium saccamoebae is the missing link in understanding Cryptomycota and Microsporidia evolution.</title>
        <authorList>
            <person name="Quandt C.A."/>
            <person name="Beaudet D."/>
            <person name="Corsaro D."/>
            <person name="Michel R."/>
            <person name="Corradi N."/>
            <person name="James T."/>
        </authorList>
    </citation>
    <scope>NUCLEOTIDE SEQUENCE [LARGE SCALE GENOMIC DNA]</scope>
    <source>
        <strain evidence="15 16">KSL3</strain>
    </source>
</reference>
<dbReference type="GO" id="GO:0140078">
    <property type="term" value="F:class I DNA-(apurinic or apyrimidinic site) endonuclease activity"/>
    <property type="evidence" value="ECO:0007669"/>
    <property type="project" value="UniProtKB-EC"/>
</dbReference>
<dbReference type="PANTHER" id="PTHR10242:SF2">
    <property type="entry name" value="N-GLYCOSYLASE_DNA LYASE"/>
    <property type="match status" value="1"/>
</dbReference>
<evidence type="ECO:0000256" key="12">
    <source>
        <dbReference type="ARBA" id="ARBA00044632"/>
    </source>
</evidence>
<name>A0A2H9TPF4_9FUNG</name>
<dbReference type="SUPFAM" id="SSF48150">
    <property type="entry name" value="DNA-glycosylase"/>
    <property type="match status" value="1"/>
</dbReference>
<dbReference type="GO" id="GO:0032259">
    <property type="term" value="P:methylation"/>
    <property type="evidence" value="ECO:0007669"/>
    <property type="project" value="UniProtKB-KW"/>
</dbReference>
<evidence type="ECO:0000256" key="1">
    <source>
        <dbReference type="ARBA" id="ARBA00004141"/>
    </source>
</evidence>
<evidence type="ECO:0000256" key="9">
    <source>
        <dbReference type="ARBA" id="ARBA00023239"/>
    </source>
</evidence>
<evidence type="ECO:0000313" key="16">
    <source>
        <dbReference type="Proteomes" id="UP000240830"/>
    </source>
</evidence>
<dbReference type="GO" id="GO:0034039">
    <property type="term" value="F:8-oxo-7,8-dihydroguanine DNA N-glycosylase activity"/>
    <property type="evidence" value="ECO:0007669"/>
    <property type="project" value="TreeGrafter"/>
</dbReference>
<dbReference type="InterPro" id="IPR003265">
    <property type="entry name" value="HhH-GPD_domain"/>
</dbReference>
<keyword evidence="9" id="KW-0456">Lyase</keyword>
<keyword evidence="13" id="KW-0949">S-adenosyl-L-methionine</keyword>
<keyword evidence="8" id="KW-0234">DNA repair</keyword>
<dbReference type="Gene3D" id="1.10.340.30">
    <property type="entry name" value="Hypothetical protein, domain 2"/>
    <property type="match status" value="1"/>
</dbReference>
<dbReference type="Pfam" id="PF07934">
    <property type="entry name" value="OGG_N"/>
    <property type="match status" value="1"/>
</dbReference>
<keyword evidence="3 13" id="KW-0812">Transmembrane</keyword>
<dbReference type="Proteomes" id="UP000240830">
    <property type="component" value="Unassembled WGS sequence"/>
</dbReference>
<feature type="transmembrane region" description="Helical" evidence="13">
    <location>
        <begin position="326"/>
        <end position="347"/>
    </location>
</feature>
<comment type="catalytic activity">
    <reaction evidence="13">
        <text>[protein]-C-terminal S-[(2E,6E)-farnesyl]-L-cysteine + S-adenosyl-L-methionine = [protein]-C-terminal S-[(2E,6E)-farnesyl]-L-cysteine methyl ester + S-adenosyl-L-homocysteine</text>
        <dbReference type="Rhea" id="RHEA:21672"/>
        <dbReference type="Rhea" id="RHEA-COMP:12125"/>
        <dbReference type="Rhea" id="RHEA-COMP:12126"/>
        <dbReference type="ChEBI" id="CHEBI:57856"/>
        <dbReference type="ChEBI" id="CHEBI:59789"/>
        <dbReference type="ChEBI" id="CHEBI:90510"/>
        <dbReference type="ChEBI" id="CHEBI:90511"/>
        <dbReference type="EC" id="2.1.1.100"/>
    </reaction>
</comment>
<comment type="subcellular location">
    <subcellularLocation>
        <location evidence="13">Endoplasmic reticulum membrane</location>
        <topology evidence="13">Multi-pass membrane protein</topology>
    </subcellularLocation>
    <subcellularLocation>
        <location evidence="1">Membrane</location>
        <topology evidence="1">Multi-pass membrane protein</topology>
    </subcellularLocation>
</comment>
<evidence type="ECO:0000256" key="13">
    <source>
        <dbReference type="RuleBase" id="RU362022"/>
    </source>
</evidence>
<feature type="domain" description="HhH-GPD" evidence="14">
    <location>
        <begin position="160"/>
        <end position="326"/>
    </location>
</feature>
<keyword evidence="13" id="KW-0489">Methyltransferase</keyword>
<feature type="transmembrane region" description="Helical" evidence="13">
    <location>
        <begin position="476"/>
        <end position="499"/>
    </location>
</feature>
<keyword evidence="10" id="KW-0511">Multifunctional enzyme</keyword>
<evidence type="ECO:0000256" key="7">
    <source>
        <dbReference type="ARBA" id="ARBA00023136"/>
    </source>
</evidence>
<comment type="similarity">
    <text evidence="13">Belongs to the class VI-like SAM-binding methyltransferase superfamily. Isoprenylcysteine carboxyl methyltransferase family.</text>
</comment>
<dbReference type="Pfam" id="PF04140">
    <property type="entry name" value="ICMT"/>
    <property type="match status" value="1"/>
</dbReference>
<dbReference type="CDD" id="cd00056">
    <property type="entry name" value="ENDO3c"/>
    <property type="match status" value="1"/>
</dbReference>
<dbReference type="Gene3D" id="1.20.120.1630">
    <property type="match status" value="1"/>
</dbReference>
<dbReference type="SUPFAM" id="SSF55945">
    <property type="entry name" value="TATA-box binding protein-like"/>
    <property type="match status" value="1"/>
</dbReference>
<keyword evidence="4" id="KW-0227">DNA damage</keyword>
<evidence type="ECO:0000313" key="15">
    <source>
        <dbReference type="EMBL" id="PJF19612.1"/>
    </source>
</evidence>
<protein>
    <recommendedName>
        <fullName evidence="13">Protein-S-isoprenylcysteine O-methyltransferase</fullName>
        <ecNumber evidence="13">2.1.1.100</ecNumber>
    </recommendedName>
</protein>
<evidence type="ECO:0000256" key="5">
    <source>
        <dbReference type="ARBA" id="ARBA00022801"/>
    </source>
</evidence>
<dbReference type="Pfam" id="PF00730">
    <property type="entry name" value="HhH-GPD"/>
    <property type="match status" value="1"/>
</dbReference>
<evidence type="ECO:0000256" key="11">
    <source>
        <dbReference type="ARBA" id="ARBA00023295"/>
    </source>
</evidence>
<evidence type="ECO:0000256" key="2">
    <source>
        <dbReference type="ARBA" id="ARBA00010679"/>
    </source>
</evidence>
<dbReference type="EC" id="2.1.1.100" evidence="13"/>
<dbReference type="InterPro" id="IPR052054">
    <property type="entry name" value="Oxidative_DNA_repair_enzyme"/>
</dbReference>
<dbReference type="GO" id="GO:0006289">
    <property type="term" value="P:nucleotide-excision repair"/>
    <property type="evidence" value="ECO:0007669"/>
    <property type="project" value="InterPro"/>
</dbReference>
<feature type="transmembrane region" description="Helical" evidence="13">
    <location>
        <begin position="353"/>
        <end position="370"/>
    </location>
</feature>
<evidence type="ECO:0000256" key="6">
    <source>
        <dbReference type="ARBA" id="ARBA00022989"/>
    </source>
</evidence>
<dbReference type="InterPro" id="IPR011257">
    <property type="entry name" value="DNA_glycosylase"/>
</dbReference>
<evidence type="ECO:0000256" key="3">
    <source>
        <dbReference type="ARBA" id="ARBA00022692"/>
    </source>
</evidence>
<keyword evidence="13" id="KW-0256">Endoplasmic reticulum</keyword>
<dbReference type="SMART" id="SM00478">
    <property type="entry name" value="ENDO3c"/>
    <property type="match status" value="1"/>
</dbReference>
<evidence type="ECO:0000256" key="4">
    <source>
        <dbReference type="ARBA" id="ARBA00022763"/>
    </source>
</evidence>
<dbReference type="InterPro" id="IPR007269">
    <property type="entry name" value="ICMT_MeTrfase"/>
</dbReference>
<dbReference type="GO" id="GO:0003684">
    <property type="term" value="F:damaged DNA binding"/>
    <property type="evidence" value="ECO:0007669"/>
    <property type="project" value="InterPro"/>
</dbReference>
<dbReference type="InterPro" id="IPR025770">
    <property type="entry name" value="PPMT_MeTrfase"/>
</dbReference>
<evidence type="ECO:0000259" key="14">
    <source>
        <dbReference type="SMART" id="SM00478"/>
    </source>
</evidence>
<feature type="transmembrane region" description="Helical" evidence="13">
    <location>
        <begin position="391"/>
        <end position="410"/>
    </location>
</feature>
<dbReference type="InterPro" id="IPR012904">
    <property type="entry name" value="OGG_N"/>
</dbReference>
<evidence type="ECO:0000256" key="10">
    <source>
        <dbReference type="ARBA" id="ARBA00023268"/>
    </source>
</evidence>
<comment type="similarity">
    <text evidence="2">Belongs to the type-1 OGG1 family.</text>
</comment>
<keyword evidence="5" id="KW-0378">Hydrolase</keyword>
<keyword evidence="16" id="KW-1185">Reference proteome</keyword>
<dbReference type="EMBL" id="MTSL01000050">
    <property type="protein sequence ID" value="PJF19612.1"/>
    <property type="molecule type" value="Genomic_DNA"/>
</dbReference>
<proteinExistence type="inferred from homology"/>
<dbReference type="GO" id="GO:0004671">
    <property type="term" value="F:protein C-terminal S-isoprenylcysteine carboxyl O-methyltransferase activity"/>
    <property type="evidence" value="ECO:0007669"/>
    <property type="project" value="UniProtKB-EC"/>
</dbReference>
<organism evidence="15 16">
    <name type="scientific">Paramicrosporidium saccamoebae</name>
    <dbReference type="NCBI Taxonomy" id="1246581"/>
    <lineage>
        <taxon>Eukaryota</taxon>
        <taxon>Fungi</taxon>
        <taxon>Fungi incertae sedis</taxon>
        <taxon>Cryptomycota</taxon>
        <taxon>Cryptomycota incertae sedis</taxon>
        <taxon>Paramicrosporidium</taxon>
    </lineage>
</organism>
<dbReference type="AlphaFoldDB" id="A0A2H9TPF4"/>
<sequence length="537" mass="60552">MIGLQLKVGRPTCAVELSVRIACLGRPGLAAFSMSHKQVELARLAPFKLAECSVLNLDICLGSGQTFSWIQYKDYWLNAFEGEILILSTKDNNVYFWTEPEQEAVVRCILSKYFRLDIDLSELYQEWSQRDAHFAKLCHQCPGVRLLDQPAFESLLSFICSQNNGISRITSMVRTLKEKYGRAHALIDGTVIVYTFPCPTDLTHVRITQELVENGFGYRARYIQAVSCRAIDGELDLELLRTAPREQAWSELLKIVGVGPKVADCVALTGLGQFSAVPVDTHIWKVARTFYTGMPSGKSLTLKVYTAIGDRFRPGRLETQHDVPRISLTCGLLGVAFGGSLVVAITLARHTGLALYTAALCAFHFLEFYLTCHFHPTTTTYQAFLLDHSTAYTLSMSAAVFEYAIIEIFFPRLHWLPSLRWLGGCMVLAGQLTRTKGMLDAGSAFTHEVADEHVASHVLVRTGIFQFMRHPSYSGFYLWSLGTQVMLGNFVCLFGYAYVLHRFFSERIKLEEYHLVKFFPEYIRYRRECWSGVPGVA</sequence>
<dbReference type="STRING" id="1246581.A0A2H9TPF4"/>
<comment type="caution">
    <text evidence="15">The sequence shown here is derived from an EMBL/GenBank/DDBJ whole genome shotgun (WGS) entry which is preliminary data.</text>
</comment>
<dbReference type="Gene3D" id="1.10.1670.10">
    <property type="entry name" value="Helix-hairpin-Helix base-excision DNA repair enzymes (C-terminal)"/>
    <property type="match status" value="1"/>
</dbReference>
<keyword evidence="6 13" id="KW-1133">Transmembrane helix</keyword>
<comment type="catalytic activity">
    <reaction evidence="12">
        <text>2'-deoxyribonucleotide-(2'-deoxyribose 5'-phosphate)-2'-deoxyribonucleotide-DNA = a 3'-end 2'-deoxyribonucleotide-(2,3-dehydro-2,3-deoxyribose 5'-phosphate)-DNA + a 5'-end 5'-phospho-2'-deoxyribonucleoside-DNA + H(+)</text>
        <dbReference type="Rhea" id="RHEA:66592"/>
        <dbReference type="Rhea" id="RHEA-COMP:13180"/>
        <dbReference type="Rhea" id="RHEA-COMP:16897"/>
        <dbReference type="Rhea" id="RHEA-COMP:17067"/>
        <dbReference type="ChEBI" id="CHEBI:15378"/>
        <dbReference type="ChEBI" id="CHEBI:136412"/>
        <dbReference type="ChEBI" id="CHEBI:157695"/>
        <dbReference type="ChEBI" id="CHEBI:167181"/>
        <dbReference type="EC" id="4.2.99.18"/>
    </reaction>
</comment>
<dbReference type="GO" id="GO:0005634">
    <property type="term" value="C:nucleus"/>
    <property type="evidence" value="ECO:0007669"/>
    <property type="project" value="TreeGrafter"/>
</dbReference>
<evidence type="ECO:0000256" key="8">
    <source>
        <dbReference type="ARBA" id="ARBA00023204"/>
    </source>
</evidence>
<dbReference type="PROSITE" id="PS51564">
    <property type="entry name" value="SAM_ICMT"/>
    <property type="match status" value="1"/>
</dbReference>
<accession>A0A2H9TPF4</accession>
<keyword evidence="13" id="KW-0808">Transferase</keyword>
<dbReference type="Gene3D" id="3.30.310.40">
    <property type="match status" value="1"/>
</dbReference>
<dbReference type="GO" id="GO:0006285">
    <property type="term" value="P:base-excision repair, AP site formation"/>
    <property type="evidence" value="ECO:0007669"/>
    <property type="project" value="TreeGrafter"/>
</dbReference>
<dbReference type="InterPro" id="IPR023170">
    <property type="entry name" value="HhH_base_excis_C"/>
</dbReference>
<gene>
    <name evidence="15" type="ORF">PSACC_00563</name>
</gene>
<dbReference type="GO" id="GO:0005789">
    <property type="term" value="C:endoplasmic reticulum membrane"/>
    <property type="evidence" value="ECO:0007669"/>
    <property type="project" value="UniProtKB-SubCell"/>
</dbReference>
<keyword evidence="11" id="KW-0326">Glycosidase</keyword>
<dbReference type="PANTHER" id="PTHR10242">
    <property type="entry name" value="8-OXOGUANINE DNA GLYCOSYLASE"/>
    <property type="match status" value="1"/>
</dbReference>